<dbReference type="GO" id="GO:0019344">
    <property type="term" value="P:cysteine biosynthetic process"/>
    <property type="evidence" value="ECO:0007669"/>
    <property type="project" value="UniProtKB-KW"/>
</dbReference>
<evidence type="ECO:0000256" key="3">
    <source>
        <dbReference type="ARBA" id="ARBA00022605"/>
    </source>
</evidence>
<keyword evidence="5" id="KW-0663">Pyridoxal phosphate</keyword>
<dbReference type="Gene3D" id="3.40.50.1100">
    <property type="match status" value="2"/>
</dbReference>
<comment type="similarity">
    <text evidence="2">Belongs to the cysteine synthase/cystathionine beta-synthase family.</text>
</comment>
<dbReference type="EMBL" id="DRZM01000139">
    <property type="protein sequence ID" value="HHP04991.1"/>
    <property type="molecule type" value="Genomic_DNA"/>
</dbReference>
<dbReference type="PANTHER" id="PTHR10314">
    <property type="entry name" value="CYSTATHIONINE BETA-SYNTHASE"/>
    <property type="match status" value="1"/>
</dbReference>
<dbReference type="SUPFAM" id="SSF53686">
    <property type="entry name" value="Tryptophan synthase beta subunit-like PLP-dependent enzymes"/>
    <property type="match status" value="1"/>
</dbReference>
<protein>
    <submittedName>
        <fullName evidence="8">Cysteine synthase family protein</fullName>
    </submittedName>
</protein>
<evidence type="ECO:0000256" key="1">
    <source>
        <dbReference type="ARBA" id="ARBA00001933"/>
    </source>
</evidence>
<dbReference type="AlphaFoldDB" id="A0A7J3X7E5"/>
<evidence type="ECO:0000256" key="4">
    <source>
        <dbReference type="ARBA" id="ARBA00022679"/>
    </source>
</evidence>
<comment type="cofactor">
    <cofactor evidence="1">
        <name>pyridoxal 5'-phosphate</name>
        <dbReference type="ChEBI" id="CHEBI:597326"/>
    </cofactor>
</comment>
<dbReference type="InterPro" id="IPR050214">
    <property type="entry name" value="Cys_Synth/Cystath_Beta-Synth"/>
</dbReference>
<dbReference type="Pfam" id="PF00291">
    <property type="entry name" value="PALP"/>
    <property type="match status" value="1"/>
</dbReference>
<proteinExistence type="inferred from homology"/>
<dbReference type="CDD" id="cd01561">
    <property type="entry name" value="CBS_like"/>
    <property type="match status" value="1"/>
</dbReference>
<dbReference type="InterPro" id="IPR001926">
    <property type="entry name" value="TrpB-like_PALP"/>
</dbReference>
<reference evidence="8" key="1">
    <citation type="journal article" date="2020" name="mSystems">
        <title>Genome- and Community-Level Interaction Insights into Carbon Utilization and Element Cycling Functions of Hydrothermarchaeota in Hydrothermal Sediment.</title>
        <authorList>
            <person name="Zhou Z."/>
            <person name="Liu Y."/>
            <person name="Xu W."/>
            <person name="Pan J."/>
            <person name="Luo Z.H."/>
            <person name="Li M."/>
        </authorList>
    </citation>
    <scope>NUCLEOTIDE SEQUENCE [LARGE SCALE GENOMIC DNA]</scope>
    <source>
        <strain evidence="8">SpSt-1125</strain>
    </source>
</reference>
<keyword evidence="3" id="KW-0028">Amino-acid biosynthesis</keyword>
<evidence type="ECO:0000256" key="6">
    <source>
        <dbReference type="ARBA" id="ARBA00023192"/>
    </source>
</evidence>
<organism evidence="8">
    <name type="scientific">Thermofilum pendens</name>
    <dbReference type="NCBI Taxonomy" id="2269"/>
    <lineage>
        <taxon>Archaea</taxon>
        <taxon>Thermoproteota</taxon>
        <taxon>Thermoprotei</taxon>
        <taxon>Thermofilales</taxon>
        <taxon>Thermofilaceae</taxon>
        <taxon>Thermofilum</taxon>
    </lineage>
</organism>
<comment type="caution">
    <text evidence="8">The sequence shown here is derived from an EMBL/GenBank/DDBJ whole genome shotgun (WGS) entry which is preliminary data.</text>
</comment>
<evidence type="ECO:0000256" key="5">
    <source>
        <dbReference type="ARBA" id="ARBA00022898"/>
    </source>
</evidence>
<sequence length="320" mass="34182">MLRAEEGVIGLIGRTPLVRLRKVADSAPVFVKLEYMNPTGSHKDRIALYMIREAERRGLLEPGGLVVEASSGNTAISVAWLASQLGYRALIVVEEGVSPAKVALIRALGAEVVFAPRVPWGHPDHAVKLAERLAAERGGVFLNQFENEANVRAHYETTGPEIYRELGDSIGAFVMGVGTGGTLAGVAKFLRERGVQARIVGVVPRGSPIATGQQTLGEPIEGLSTSSVSGIYTRYSSLVDEVVEVSYREAYETMLKLAREEGVLGGLSTGANVAVAVRVAGRLERGVVVTLAPDSILRYTHLLQSTPEAPTSRPSVESRC</sequence>
<dbReference type="GO" id="GO:0016740">
    <property type="term" value="F:transferase activity"/>
    <property type="evidence" value="ECO:0007669"/>
    <property type="project" value="UniProtKB-KW"/>
</dbReference>
<feature type="domain" description="Tryptophan synthase beta chain-like PALP" evidence="7">
    <location>
        <begin position="11"/>
        <end position="294"/>
    </location>
</feature>
<evidence type="ECO:0000259" key="7">
    <source>
        <dbReference type="Pfam" id="PF00291"/>
    </source>
</evidence>
<dbReference type="FunFam" id="3.40.50.1100:FF:000016">
    <property type="entry name" value="Cysteine synthase A"/>
    <property type="match status" value="1"/>
</dbReference>
<evidence type="ECO:0000313" key="8">
    <source>
        <dbReference type="EMBL" id="HHP04991.1"/>
    </source>
</evidence>
<accession>A0A7J3X7E5</accession>
<keyword evidence="4" id="KW-0808">Transferase</keyword>
<evidence type="ECO:0000256" key="2">
    <source>
        <dbReference type="ARBA" id="ARBA00007103"/>
    </source>
</evidence>
<gene>
    <name evidence="8" type="ORF">ENM88_04485</name>
</gene>
<name>A0A7J3X7E5_THEPE</name>
<dbReference type="InterPro" id="IPR036052">
    <property type="entry name" value="TrpB-like_PALP_sf"/>
</dbReference>
<keyword evidence="6" id="KW-0198">Cysteine biosynthesis</keyword>